<dbReference type="AlphaFoldDB" id="A0A7R7TCD6"/>
<organism evidence="1 2">
    <name type="scientific">Thermus thermophilus</name>
    <dbReference type="NCBI Taxonomy" id="274"/>
    <lineage>
        <taxon>Bacteria</taxon>
        <taxon>Thermotogati</taxon>
        <taxon>Deinococcota</taxon>
        <taxon>Deinococci</taxon>
        <taxon>Thermales</taxon>
        <taxon>Thermaceae</taxon>
        <taxon>Thermus</taxon>
    </lineage>
</organism>
<dbReference type="PROSITE" id="PS51257">
    <property type="entry name" value="PROKAR_LIPOPROTEIN"/>
    <property type="match status" value="1"/>
</dbReference>
<accession>A0A7R7TCD6</accession>
<evidence type="ECO:0000313" key="2">
    <source>
        <dbReference type="Proteomes" id="UP000596099"/>
    </source>
</evidence>
<dbReference type="RefSeq" id="WP_201351152.1">
    <property type="nucleotide sequence ID" value="NZ_AP024270.1"/>
</dbReference>
<dbReference type="Proteomes" id="UP000596099">
    <property type="component" value="Chromosome"/>
</dbReference>
<name>A0A7R7TCD6_THETH</name>
<evidence type="ECO:0008006" key="3">
    <source>
        <dbReference type="Google" id="ProtNLM"/>
    </source>
</evidence>
<evidence type="ECO:0000313" key="1">
    <source>
        <dbReference type="EMBL" id="BCP65465.1"/>
    </source>
</evidence>
<sequence>MKRLGFLLLLFLTACTGSQEPPLPALLAAGGGDEVRFYRAQDLQRGTGTPVETWATPGLQDLAYGNAHRKLYLLFPDRVEAYDATGFSETSIPKDTAADQGLPAGVDCTGGYLRLGQGALLLHCPAAARAFLWPLDGSGSLLEADLTGLDPAARLALLPQGSLDLLAYLTSAAMGFRPAQDPQGTPSLERPLSPPLDAAPFDLRADAAKGRLLGLGRVGLEARLYTLQGEALGSQRVLGDFFGTPRLALDPVAGLAVYGRGFQVLEPRASSVLEAYTDFAAGAMGQDGYLYLASGSLLYVYDLVPSPPQRVAIPSLGLAPKALAFLPVE</sequence>
<gene>
    <name evidence="1" type="ORF">TthHB5018_03990</name>
</gene>
<proteinExistence type="predicted"/>
<reference evidence="2" key="1">
    <citation type="submission" date="2021-01" db="EMBL/GenBank/DDBJ databases">
        <title>Complete Genome Sequence of Thermus thermophilus Strain HB5018, Isolated from Mine Onsen Hot Spring.</title>
        <authorList>
            <person name="Miyazaki K."/>
            <person name="Moriya T."/>
            <person name="Nemoto N."/>
            <person name="Oshima T."/>
            <person name="Yura K."/>
            <person name="Bessho Y."/>
        </authorList>
    </citation>
    <scope>NUCLEOTIDE SEQUENCE [LARGE SCALE GENOMIC DNA]</scope>
    <source>
        <strain evidence="2">HB5018</strain>
    </source>
</reference>
<protein>
    <recommendedName>
        <fullName evidence="3">Lipoprotein</fullName>
    </recommendedName>
</protein>
<dbReference type="EMBL" id="AP024270">
    <property type="protein sequence ID" value="BCP65465.1"/>
    <property type="molecule type" value="Genomic_DNA"/>
</dbReference>